<dbReference type="Gene3D" id="3.30.300.30">
    <property type="match status" value="1"/>
</dbReference>
<dbReference type="GO" id="GO:0009306">
    <property type="term" value="P:protein secretion"/>
    <property type="evidence" value="ECO:0007669"/>
    <property type="project" value="InterPro"/>
</dbReference>
<comment type="subcellular location">
    <subcellularLocation>
        <location evidence="1">Cell outer membrane</location>
        <topology evidence="1">Lipid-anchor</topology>
    </subcellularLocation>
</comment>
<keyword evidence="3" id="KW-0732">Signal</keyword>
<keyword evidence="8" id="KW-1133">Transmembrane helix</keyword>
<comment type="caution">
    <text evidence="10">The sequence shown here is derived from an EMBL/GenBank/DDBJ whole genome shotgun (WGS) entry which is preliminary data.</text>
</comment>
<accession>A0A8J7U6A6</accession>
<keyword evidence="4 8" id="KW-0472">Membrane</keyword>
<protein>
    <submittedName>
        <fullName evidence="10">Type III secretion inner membrane ring lipoprotein SctJ</fullName>
    </submittedName>
</protein>
<feature type="domain" description="Flagellar M-ring N-terminal" evidence="9">
    <location>
        <begin position="28"/>
        <end position="192"/>
    </location>
</feature>
<dbReference type="Pfam" id="PF01514">
    <property type="entry name" value="YscJ_FliF"/>
    <property type="match status" value="1"/>
</dbReference>
<dbReference type="InterPro" id="IPR043427">
    <property type="entry name" value="YscJ/FliF"/>
</dbReference>
<keyword evidence="6" id="KW-0998">Cell outer membrane</keyword>
<evidence type="ECO:0000256" key="1">
    <source>
        <dbReference type="ARBA" id="ARBA00004459"/>
    </source>
</evidence>
<dbReference type="PANTHER" id="PTHR30046:SF2">
    <property type="entry name" value="YOP PROTEINS TRANSLOCATION LIPOPROTEIN J"/>
    <property type="match status" value="1"/>
</dbReference>
<dbReference type="GO" id="GO:0009279">
    <property type="term" value="C:cell outer membrane"/>
    <property type="evidence" value="ECO:0007669"/>
    <property type="project" value="UniProtKB-SubCell"/>
</dbReference>
<keyword evidence="5" id="KW-0564">Palmitate</keyword>
<dbReference type="InterPro" id="IPR006182">
    <property type="entry name" value="FliF_N_dom"/>
</dbReference>
<comment type="similarity">
    <text evidence="2">Belongs to the YscJ lipoprotein family.</text>
</comment>
<dbReference type="Gene3D" id="3.30.70.1530">
    <property type="entry name" value="Hypothetical protein rpa1041"/>
    <property type="match status" value="1"/>
</dbReference>
<keyword evidence="8" id="KW-0812">Transmembrane</keyword>
<proteinExistence type="inferred from homology"/>
<dbReference type="InterPro" id="IPR045851">
    <property type="entry name" value="AMP-bd_C_sf"/>
</dbReference>
<sequence>MTFQHIFRNPSRLLVLLAAVLFLSACKVELYSNLQEQEVNEMLAILLRHGISSQKMPGDENLYNLHVDENKLAESVELLKQLGYPRDQFESMGQIFKKEGLISSPLEERIRFIYALSQEIGKTISQIDGVVSARVHIVLPENNPLSDSLTPASASVFVKYREETNVTANVPQIKKLVTNSIEGLSYDKVTVAMFAAEAMPEEEGPVLTKVLGMQVENQSLNLFYGVFGFLTVLLVAAVAAAVVFFQKLKAAGGLGGKELAEASADA</sequence>
<keyword evidence="11" id="KW-1185">Reference proteome</keyword>
<dbReference type="InterPro" id="IPR003282">
    <property type="entry name" value="T3SS_SctJ"/>
</dbReference>
<dbReference type="PRINTS" id="PR01338">
    <property type="entry name" value="TYPE3OMKPROT"/>
</dbReference>
<evidence type="ECO:0000256" key="2">
    <source>
        <dbReference type="ARBA" id="ARBA00009509"/>
    </source>
</evidence>
<organism evidence="10 11">
    <name type="scientific">Acanthopleuribacter pedis</name>
    <dbReference type="NCBI Taxonomy" id="442870"/>
    <lineage>
        <taxon>Bacteria</taxon>
        <taxon>Pseudomonadati</taxon>
        <taxon>Acidobacteriota</taxon>
        <taxon>Holophagae</taxon>
        <taxon>Acanthopleuribacterales</taxon>
        <taxon>Acanthopleuribacteraceae</taxon>
        <taxon>Acanthopleuribacter</taxon>
    </lineage>
</organism>
<dbReference type="Proteomes" id="UP000664417">
    <property type="component" value="Unassembled WGS sequence"/>
</dbReference>
<evidence type="ECO:0000256" key="7">
    <source>
        <dbReference type="ARBA" id="ARBA00023288"/>
    </source>
</evidence>
<name>A0A8J7U6A6_9BACT</name>
<reference evidence="10" key="1">
    <citation type="submission" date="2021-03" db="EMBL/GenBank/DDBJ databases">
        <authorList>
            <person name="Wang G."/>
        </authorList>
    </citation>
    <scope>NUCLEOTIDE SEQUENCE</scope>
    <source>
        <strain evidence="10">KCTC 12899</strain>
    </source>
</reference>
<dbReference type="AlphaFoldDB" id="A0A8J7U6A6"/>
<gene>
    <name evidence="10" type="primary">sctJ</name>
    <name evidence="10" type="ORF">J3U88_29230</name>
</gene>
<evidence type="ECO:0000256" key="3">
    <source>
        <dbReference type="ARBA" id="ARBA00022729"/>
    </source>
</evidence>
<evidence type="ECO:0000313" key="11">
    <source>
        <dbReference type="Proteomes" id="UP000664417"/>
    </source>
</evidence>
<keyword evidence="7 10" id="KW-0449">Lipoprotein</keyword>
<evidence type="ECO:0000256" key="8">
    <source>
        <dbReference type="SAM" id="Phobius"/>
    </source>
</evidence>
<dbReference type="NCBIfam" id="TIGR02544">
    <property type="entry name" value="III_secr_YscJ"/>
    <property type="match status" value="1"/>
</dbReference>
<dbReference type="RefSeq" id="WP_207862565.1">
    <property type="nucleotide sequence ID" value="NZ_JAFREP010000039.1"/>
</dbReference>
<evidence type="ECO:0000256" key="6">
    <source>
        <dbReference type="ARBA" id="ARBA00023237"/>
    </source>
</evidence>
<dbReference type="EMBL" id="JAFREP010000039">
    <property type="protein sequence ID" value="MBO1322592.1"/>
    <property type="molecule type" value="Genomic_DNA"/>
</dbReference>
<evidence type="ECO:0000256" key="5">
    <source>
        <dbReference type="ARBA" id="ARBA00023139"/>
    </source>
</evidence>
<evidence type="ECO:0000259" key="9">
    <source>
        <dbReference type="Pfam" id="PF01514"/>
    </source>
</evidence>
<feature type="transmembrane region" description="Helical" evidence="8">
    <location>
        <begin position="222"/>
        <end position="245"/>
    </location>
</feature>
<dbReference type="PANTHER" id="PTHR30046">
    <property type="entry name" value="FLAGELLAR M-RING PROTEIN"/>
    <property type="match status" value="1"/>
</dbReference>
<evidence type="ECO:0000256" key="4">
    <source>
        <dbReference type="ARBA" id="ARBA00023136"/>
    </source>
</evidence>
<evidence type="ECO:0000313" key="10">
    <source>
        <dbReference type="EMBL" id="MBO1322592.1"/>
    </source>
</evidence>